<protein>
    <submittedName>
        <fullName evidence="1">Uncharacterized protein</fullName>
    </submittedName>
</protein>
<name>A0A1B6C3P0_9HEMI</name>
<reference evidence="1" key="1">
    <citation type="submission" date="2015-12" db="EMBL/GenBank/DDBJ databases">
        <title>De novo transcriptome assembly of four potential Pierce s Disease insect vectors from Arizona vineyards.</title>
        <authorList>
            <person name="Tassone E.E."/>
        </authorList>
    </citation>
    <scope>NUCLEOTIDE SEQUENCE</scope>
</reference>
<proteinExistence type="predicted"/>
<dbReference type="EMBL" id="GEDC01029172">
    <property type="protein sequence ID" value="JAS08126.1"/>
    <property type="molecule type" value="Transcribed_RNA"/>
</dbReference>
<sequence length="162" mass="19276">MGIKMDLKVLSVVFTLTVAYALEVDHVWVFKINKMLIDTNTMIGDYKRELSEMMPPVIDMKIKKYGKIIKKERVLFEEVKKISEAKKFDIKDLYPELNSTLQYIYDFQKVEKWDTSYFERTVRTLLKIELLNMKLRRLKLFAFDPEVIVDHNMELLEKEGGL</sequence>
<accession>A0A1B6C3P0</accession>
<gene>
    <name evidence="1" type="ORF">g.26777</name>
</gene>
<organism evidence="1">
    <name type="scientific">Clastoptera arizonana</name>
    <name type="common">Arizona spittle bug</name>
    <dbReference type="NCBI Taxonomy" id="38151"/>
    <lineage>
        <taxon>Eukaryota</taxon>
        <taxon>Metazoa</taxon>
        <taxon>Ecdysozoa</taxon>
        <taxon>Arthropoda</taxon>
        <taxon>Hexapoda</taxon>
        <taxon>Insecta</taxon>
        <taxon>Pterygota</taxon>
        <taxon>Neoptera</taxon>
        <taxon>Paraneoptera</taxon>
        <taxon>Hemiptera</taxon>
        <taxon>Auchenorrhyncha</taxon>
        <taxon>Cercopoidea</taxon>
        <taxon>Clastopteridae</taxon>
        <taxon>Clastoptera</taxon>
    </lineage>
</organism>
<dbReference type="AlphaFoldDB" id="A0A1B6C3P0"/>
<evidence type="ECO:0000313" key="1">
    <source>
        <dbReference type="EMBL" id="JAS08126.1"/>
    </source>
</evidence>